<dbReference type="PIRSF" id="PIRSF039090">
    <property type="entry name" value="Flis"/>
    <property type="match status" value="1"/>
</dbReference>
<evidence type="ECO:0000256" key="5">
    <source>
        <dbReference type="ARBA" id="ARBA00023186"/>
    </source>
</evidence>
<keyword evidence="7" id="KW-0969">Cilium</keyword>
<gene>
    <name evidence="7" type="primary">fliS</name>
    <name evidence="7" type="ORF">IPJ38_01265</name>
</gene>
<dbReference type="InterPro" id="IPR036584">
    <property type="entry name" value="FliS_sf"/>
</dbReference>
<organism evidence="7 8">
    <name type="scientific">Candidatus Dechloromonas phosphorivorans</name>
    <dbReference type="NCBI Taxonomy" id="2899244"/>
    <lineage>
        <taxon>Bacteria</taxon>
        <taxon>Pseudomonadati</taxon>
        <taxon>Pseudomonadota</taxon>
        <taxon>Betaproteobacteria</taxon>
        <taxon>Rhodocyclales</taxon>
        <taxon>Azonexaceae</taxon>
        <taxon>Dechloromonas</taxon>
    </lineage>
</organism>
<evidence type="ECO:0000313" key="7">
    <source>
        <dbReference type="EMBL" id="MBK7413935.1"/>
    </source>
</evidence>
<sequence>MFSNPIASYRQIDIESDIRGADPHRLIVLLFDGAESALQQALIRLEANDIAGKSESLLKAIDIILTGLSASLNIEEGGDLAQNLKALYDYMVSRLIHANLRKDPAAIREVQGLLGEISGAWREMGQNLREGRVQNT</sequence>
<dbReference type="NCBIfam" id="TIGR00208">
    <property type="entry name" value="fliS"/>
    <property type="match status" value="1"/>
</dbReference>
<name>A0A935JVS4_9RHOO</name>
<keyword evidence="3 6" id="KW-0963">Cytoplasm</keyword>
<evidence type="ECO:0000256" key="1">
    <source>
        <dbReference type="ARBA" id="ARBA00004514"/>
    </source>
</evidence>
<evidence type="ECO:0000256" key="2">
    <source>
        <dbReference type="ARBA" id="ARBA00008787"/>
    </source>
</evidence>
<dbReference type="PANTHER" id="PTHR34773:SF1">
    <property type="entry name" value="FLAGELLAR SECRETION CHAPERONE FLIS"/>
    <property type="match status" value="1"/>
</dbReference>
<dbReference type="EMBL" id="JADJMS010000005">
    <property type="protein sequence ID" value="MBK7413935.1"/>
    <property type="molecule type" value="Genomic_DNA"/>
</dbReference>
<evidence type="ECO:0000256" key="3">
    <source>
        <dbReference type="ARBA" id="ARBA00022490"/>
    </source>
</evidence>
<dbReference type="Gene3D" id="1.20.120.340">
    <property type="entry name" value="Flagellar protein FliS"/>
    <property type="match status" value="1"/>
</dbReference>
<dbReference type="CDD" id="cd16098">
    <property type="entry name" value="FliS"/>
    <property type="match status" value="1"/>
</dbReference>
<evidence type="ECO:0000256" key="4">
    <source>
        <dbReference type="ARBA" id="ARBA00022795"/>
    </source>
</evidence>
<comment type="caution">
    <text evidence="7">The sequence shown here is derived from an EMBL/GenBank/DDBJ whole genome shotgun (WGS) entry which is preliminary data.</text>
</comment>
<dbReference type="GO" id="GO:0044780">
    <property type="term" value="P:bacterial-type flagellum assembly"/>
    <property type="evidence" value="ECO:0007669"/>
    <property type="project" value="InterPro"/>
</dbReference>
<dbReference type="InterPro" id="IPR003713">
    <property type="entry name" value="FliS"/>
</dbReference>
<dbReference type="GO" id="GO:0071973">
    <property type="term" value="P:bacterial-type flagellum-dependent cell motility"/>
    <property type="evidence" value="ECO:0007669"/>
    <property type="project" value="TreeGrafter"/>
</dbReference>
<reference evidence="7 8" key="1">
    <citation type="submission" date="2020-10" db="EMBL/GenBank/DDBJ databases">
        <title>Connecting structure to function with the recovery of over 1000 high-quality activated sludge metagenome-assembled genomes encoding full-length rRNA genes using long-read sequencing.</title>
        <authorList>
            <person name="Singleton C.M."/>
            <person name="Petriglieri F."/>
            <person name="Kristensen J.M."/>
            <person name="Kirkegaard R.H."/>
            <person name="Michaelsen T.Y."/>
            <person name="Andersen M.H."/>
            <person name="Karst S.M."/>
            <person name="Dueholm M.S."/>
            <person name="Nielsen P.H."/>
            <person name="Albertsen M."/>
        </authorList>
    </citation>
    <scope>NUCLEOTIDE SEQUENCE [LARGE SCALE GENOMIC DNA]</scope>
    <source>
        <strain evidence="7">EsbW_18-Q3-R4-48_BATAC.463</strain>
    </source>
</reference>
<keyword evidence="7" id="KW-0966">Cell projection</keyword>
<dbReference type="Pfam" id="PF02561">
    <property type="entry name" value="FliS"/>
    <property type="match status" value="1"/>
</dbReference>
<proteinExistence type="inferred from homology"/>
<protein>
    <recommendedName>
        <fullName evidence="6">Flagellar secretion chaperone FliS</fullName>
    </recommendedName>
</protein>
<dbReference type="Proteomes" id="UP000739411">
    <property type="component" value="Unassembled WGS sequence"/>
</dbReference>
<keyword evidence="5" id="KW-0143">Chaperone</keyword>
<keyword evidence="4 6" id="KW-1005">Bacterial flagellum biogenesis</keyword>
<dbReference type="AlphaFoldDB" id="A0A935JVS4"/>
<comment type="subcellular location">
    <subcellularLocation>
        <location evidence="1 6">Cytoplasm</location>
        <location evidence="1 6">Cytosol</location>
    </subcellularLocation>
</comment>
<dbReference type="SUPFAM" id="SSF101116">
    <property type="entry name" value="Flagellar export chaperone FliS"/>
    <property type="match status" value="1"/>
</dbReference>
<evidence type="ECO:0000256" key="6">
    <source>
        <dbReference type="PIRNR" id="PIRNR039090"/>
    </source>
</evidence>
<dbReference type="GO" id="GO:0005829">
    <property type="term" value="C:cytosol"/>
    <property type="evidence" value="ECO:0007669"/>
    <property type="project" value="UniProtKB-SubCell"/>
</dbReference>
<evidence type="ECO:0000313" key="8">
    <source>
        <dbReference type="Proteomes" id="UP000739411"/>
    </source>
</evidence>
<comment type="similarity">
    <text evidence="2 6">Belongs to the FliS family.</text>
</comment>
<dbReference type="PANTHER" id="PTHR34773">
    <property type="entry name" value="FLAGELLAR SECRETION CHAPERONE FLIS"/>
    <property type="match status" value="1"/>
</dbReference>
<accession>A0A935JVS4</accession>
<keyword evidence="7" id="KW-0282">Flagellum</keyword>